<accession>A0ABV1PSG8</accession>
<evidence type="ECO:0000313" key="3">
    <source>
        <dbReference type="Proteomes" id="UP001447374"/>
    </source>
</evidence>
<dbReference type="Proteomes" id="UP001447374">
    <property type="component" value="Unassembled WGS sequence"/>
</dbReference>
<sequence length="58" mass="6313">MNSEKVVGSEKKKTDASAVPGSYGAQRMGAFCDDISVGRWIDFFRGDAAVPFTQLNQQ</sequence>
<feature type="region of interest" description="Disordered" evidence="1">
    <location>
        <begin position="1"/>
        <end position="20"/>
    </location>
</feature>
<reference evidence="2 3" key="1">
    <citation type="submission" date="2024-06" db="EMBL/GenBank/DDBJ databases">
        <title>Fanconibacter daqui strain Q02 whole shotgun sequencing project.</title>
        <authorList>
            <person name="Rodrigues J.W.A."/>
            <person name="Viana L.C."/>
            <person name="Vieira E.C."/>
            <person name="Souza F.O.L."/>
            <person name="Alegria O.C."/>
            <person name="Patroca S."/>
            <person name="Cruz A.C.R."/>
            <person name="Nunes A.R.C."/>
        </authorList>
    </citation>
    <scope>NUCLEOTIDE SEQUENCE [LARGE SCALE GENOMIC DNA]</scope>
    <source>
        <strain evidence="2 3">Q02</strain>
    </source>
</reference>
<proteinExistence type="predicted"/>
<dbReference type="EMBL" id="JBEHGX010000012">
    <property type="protein sequence ID" value="MER0127770.1"/>
    <property type="molecule type" value="Genomic_DNA"/>
</dbReference>
<evidence type="ECO:0000313" key="2">
    <source>
        <dbReference type="EMBL" id="MER0127770.1"/>
    </source>
</evidence>
<evidence type="ECO:0000256" key="1">
    <source>
        <dbReference type="SAM" id="MobiDB-lite"/>
    </source>
</evidence>
<organism evidence="2 3">
    <name type="scientific">Franconibacter daqui</name>
    <dbReference type="NCBI Taxonomy" id="2047724"/>
    <lineage>
        <taxon>Bacteria</taxon>
        <taxon>Pseudomonadati</taxon>
        <taxon>Pseudomonadota</taxon>
        <taxon>Gammaproteobacteria</taxon>
        <taxon>Enterobacterales</taxon>
        <taxon>Enterobacteriaceae</taxon>
        <taxon>Franconibacter</taxon>
    </lineage>
</organism>
<comment type="caution">
    <text evidence="2">The sequence shown here is derived from an EMBL/GenBank/DDBJ whole genome shotgun (WGS) entry which is preliminary data.</text>
</comment>
<protein>
    <submittedName>
        <fullName evidence="2">Uncharacterized protein</fullName>
    </submittedName>
</protein>
<keyword evidence="3" id="KW-1185">Reference proteome</keyword>
<gene>
    <name evidence="2" type="ORF">ABQG75_18740</name>
</gene>
<name>A0ABV1PSG8_9ENTR</name>
<dbReference type="RefSeq" id="WP_175306419.1">
    <property type="nucleotide sequence ID" value="NZ_JALLMW010000001.1"/>
</dbReference>